<organism evidence="1 2">
    <name type="scientific">Meishania litoralis</name>
    <dbReference type="NCBI Taxonomy" id="3434685"/>
    <lineage>
        <taxon>Bacteria</taxon>
        <taxon>Pseudomonadati</taxon>
        <taxon>Bacteroidota</taxon>
        <taxon>Flavobacteriia</taxon>
        <taxon>Flavobacteriales</taxon>
        <taxon>Flavobacteriaceae</taxon>
        <taxon>Meishania</taxon>
    </lineage>
</organism>
<proteinExistence type="predicted"/>
<protein>
    <submittedName>
        <fullName evidence="1">DUF6597 domain-containing transcriptional factor</fullName>
    </submittedName>
</protein>
<dbReference type="EMBL" id="JBHFPV010000006">
    <property type="protein sequence ID" value="MFH6605057.1"/>
    <property type="molecule type" value="Genomic_DNA"/>
</dbReference>
<name>A0ACC7LSR7_9FLAO</name>
<keyword evidence="2" id="KW-1185">Reference proteome</keyword>
<evidence type="ECO:0000313" key="2">
    <source>
        <dbReference type="Proteomes" id="UP001595191"/>
    </source>
</evidence>
<sequence length="280" mass="32757">MDYRKYRPAKLLEKFVECYFVWEVESDKPLRIESPPNGLCSLVFNFQDTYHVSNHKYEKRKVPNCFMTGQALSNYTLHINGKISVMGIAFKPAAIYNFYKLSMYELTDERICFSTVQSNPDSEVESWTNMAKSHPERIKILETYLLELIKKTGYGDPAIIDAANEIFYTKGKINVTELLDKVPMSRRNFERRFLEEVGVSPKTYAKIRRFGYTCSLMAGNRDINLMDVLYKGGYYDQSHFIKDFKYFSGRTPRKYAKTNVELANYVDRISLVERRLQEGI</sequence>
<comment type="caution">
    <text evidence="1">The sequence shown here is derived from an EMBL/GenBank/DDBJ whole genome shotgun (WGS) entry which is preliminary data.</text>
</comment>
<evidence type="ECO:0000313" key="1">
    <source>
        <dbReference type="EMBL" id="MFH6605057.1"/>
    </source>
</evidence>
<reference evidence="1" key="1">
    <citation type="submission" date="2024-09" db="EMBL/GenBank/DDBJ databases">
        <authorList>
            <person name="Liu J."/>
        </authorList>
    </citation>
    <scope>NUCLEOTIDE SEQUENCE</scope>
    <source>
        <strain evidence="1">NBU2967</strain>
    </source>
</reference>
<gene>
    <name evidence="1" type="ORF">ACEZ3G_16340</name>
</gene>
<accession>A0ACC7LSR7</accession>
<dbReference type="Proteomes" id="UP001595191">
    <property type="component" value="Unassembled WGS sequence"/>
</dbReference>